<evidence type="ECO:0000313" key="1">
    <source>
        <dbReference type="EMBL" id="KAG2307567.1"/>
    </source>
</evidence>
<dbReference type="EMBL" id="JAAMPC010000006">
    <property type="protein sequence ID" value="KAG2307567.1"/>
    <property type="molecule type" value="Genomic_DNA"/>
</dbReference>
<reference evidence="1 2" key="1">
    <citation type="submission" date="2020-02" db="EMBL/GenBank/DDBJ databases">
        <authorList>
            <person name="Ma Q."/>
            <person name="Huang Y."/>
            <person name="Song X."/>
            <person name="Pei D."/>
        </authorList>
    </citation>
    <scope>NUCLEOTIDE SEQUENCE [LARGE SCALE GENOMIC DNA]</scope>
    <source>
        <strain evidence="1">Sxm20200214</strain>
        <tissue evidence="1">Leaf</tissue>
    </source>
</reference>
<gene>
    <name evidence="1" type="ORF">Bca52824_027315</name>
</gene>
<name>A0A8X7SJN1_BRACI</name>
<proteinExistence type="predicted"/>
<evidence type="ECO:0000313" key="2">
    <source>
        <dbReference type="Proteomes" id="UP000886595"/>
    </source>
</evidence>
<protein>
    <submittedName>
        <fullName evidence="1">Uncharacterized protein</fullName>
    </submittedName>
</protein>
<keyword evidence="2" id="KW-1185">Reference proteome</keyword>
<dbReference type="Proteomes" id="UP000886595">
    <property type="component" value="Unassembled WGS sequence"/>
</dbReference>
<sequence length="85" mass="10031">MVKDRADAVEWELSHENSIEIRSLFLLNRQKRSDGGSSCNWLCGVGRLWRSEKHRTCPPRDDRREVVKAEALRWAESWAKLCYEI</sequence>
<organism evidence="1 2">
    <name type="scientific">Brassica carinata</name>
    <name type="common">Ethiopian mustard</name>
    <name type="synonym">Abyssinian cabbage</name>
    <dbReference type="NCBI Taxonomy" id="52824"/>
    <lineage>
        <taxon>Eukaryota</taxon>
        <taxon>Viridiplantae</taxon>
        <taxon>Streptophyta</taxon>
        <taxon>Embryophyta</taxon>
        <taxon>Tracheophyta</taxon>
        <taxon>Spermatophyta</taxon>
        <taxon>Magnoliopsida</taxon>
        <taxon>eudicotyledons</taxon>
        <taxon>Gunneridae</taxon>
        <taxon>Pentapetalae</taxon>
        <taxon>rosids</taxon>
        <taxon>malvids</taxon>
        <taxon>Brassicales</taxon>
        <taxon>Brassicaceae</taxon>
        <taxon>Brassiceae</taxon>
        <taxon>Brassica</taxon>
    </lineage>
</organism>
<comment type="caution">
    <text evidence="1">The sequence shown here is derived from an EMBL/GenBank/DDBJ whole genome shotgun (WGS) entry which is preliminary data.</text>
</comment>
<dbReference type="OrthoDB" id="1114842at2759"/>
<accession>A0A8X7SJN1</accession>
<dbReference type="AlphaFoldDB" id="A0A8X7SJN1"/>